<sequence>MDMEKGQQQQQQMRRNEKMETEEQHKTFPLESSPYLKYSEMEEYKRQGYGMEAYLSPKSHRTTTGTDAPGLTISAKEVAGIDRKLK</sequence>
<organism evidence="2 3">
    <name type="scientific">Olea europaea subsp. europaea</name>
    <dbReference type="NCBI Taxonomy" id="158383"/>
    <lineage>
        <taxon>Eukaryota</taxon>
        <taxon>Viridiplantae</taxon>
        <taxon>Streptophyta</taxon>
        <taxon>Embryophyta</taxon>
        <taxon>Tracheophyta</taxon>
        <taxon>Spermatophyta</taxon>
        <taxon>Magnoliopsida</taxon>
        <taxon>eudicotyledons</taxon>
        <taxon>Gunneridae</taxon>
        <taxon>Pentapetalae</taxon>
        <taxon>asterids</taxon>
        <taxon>lamiids</taxon>
        <taxon>Lamiales</taxon>
        <taxon>Oleaceae</taxon>
        <taxon>Oleeae</taxon>
        <taxon>Olea</taxon>
    </lineage>
</organism>
<name>A0A8S0S8K1_OLEEU</name>
<proteinExistence type="predicted"/>
<comment type="caution">
    <text evidence="2">The sequence shown here is derived from an EMBL/GenBank/DDBJ whole genome shotgun (WGS) entry which is preliminary data.</text>
</comment>
<dbReference type="Proteomes" id="UP000594638">
    <property type="component" value="Unassembled WGS sequence"/>
</dbReference>
<evidence type="ECO:0000256" key="1">
    <source>
        <dbReference type="SAM" id="MobiDB-lite"/>
    </source>
</evidence>
<dbReference type="AlphaFoldDB" id="A0A8S0S8K1"/>
<dbReference type="Gramene" id="OE9A026090T1">
    <property type="protein sequence ID" value="OE9A026090C1"/>
    <property type="gene ID" value="OE9A026090"/>
</dbReference>
<reference evidence="2 3" key="1">
    <citation type="submission" date="2019-12" db="EMBL/GenBank/DDBJ databases">
        <authorList>
            <person name="Alioto T."/>
            <person name="Alioto T."/>
            <person name="Gomez Garrido J."/>
        </authorList>
    </citation>
    <scope>NUCLEOTIDE SEQUENCE [LARGE SCALE GENOMIC DNA]</scope>
</reference>
<keyword evidence="3" id="KW-1185">Reference proteome</keyword>
<dbReference type="InterPro" id="IPR018930">
    <property type="entry name" value="LEA-18"/>
</dbReference>
<feature type="region of interest" description="Disordered" evidence="1">
    <location>
        <begin position="1"/>
        <end position="34"/>
    </location>
</feature>
<dbReference type="OrthoDB" id="1929004at2759"/>
<evidence type="ECO:0000313" key="2">
    <source>
        <dbReference type="EMBL" id="CAA2988091.1"/>
    </source>
</evidence>
<accession>A0A8S0S8K1</accession>
<dbReference type="Pfam" id="PF10714">
    <property type="entry name" value="LEA_6"/>
    <property type="match status" value="1"/>
</dbReference>
<evidence type="ECO:0000313" key="3">
    <source>
        <dbReference type="Proteomes" id="UP000594638"/>
    </source>
</evidence>
<feature type="compositionally biased region" description="Basic and acidic residues" evidence="1">
    <location>
        <begin position="14"/>
        <end position="28"/>
    </location>
</feature>
<dbReference type="EMBL" id="CACTIH010003970">
    <property type="protein sequence ID" value="CAA2988091.1"/>
    <property type="molecule type" value="Genomic_DNA"/>
</dbReference>
<gene>
    <name evidence="2" type="ORF">OLEA9_A026090</name>
</gene>
<protein>
    <submittedName>
        <fullName evidence="2">Uncharacterized protein</fullName>
    </submittedName>
</protein>